<dbReference type="AlphaFoldDB" id="A0A1C6SJD6"/>
<sequence>MRPHGFPPQPCGKSACMAEPYMGPVLAKLGETAGCTGVLDPEPTCRDR</sequence>
<accession>A0A1C6SJD6</accession>
<organism evidence="1 2">
    <name type="scientific">Micromonospora rhizosphaerae</name>
    <dbReference type="NCBI Taxonomy" id="568872"/>
    <lineage>
        <taxon>Bacteria</taxon>
        <taxon>Bacillati</taxon>
        <taxon>Actinomycetota</taxon>
        <taxon>Actinomycetes</taxon>
        <taxon>Micromonosporales</taxon>
        <taxon>Micromonosporaceae</taxon>
        <taxon>Micromonospora</taxon>
    </lineage>
</organism>
<name>A0A1C6SJD6_9ACTN</name>
<proteinExistence type="predicted"/>
<dbReference type="Proteomes" id="UP000199413">
    <property type="component" value="Unassembled WGS sequence"/>
</dbReference>
<gene>
    <name evidence="1" type="ORF">GA0070624_3915</name>
</gene>
<evidence type="ECO:0000313" key="2">
    <source>
        <dbReference type="Proteomes" id="UP000199413"/>
    </source>
</evidence>
<evidence type="ECO:0000313" key="1">
    <source>
        <dbReference type="EMBL" id="SCL29606.1"/>
    </source>
</evidence>
<dbReference type="EMBL" id="FMHV01000002">
    <property type="protein sequence ID" value="SCL29606.1"/>
    <property type="molecule type" value="Genomic_DNA"/>
</dbReference>
<reference evidence="2" key="1">
    <citation type="submission" date="2016-06" db="EMBL/GenBank/DDBJ databases">
        <authorList>
            <person name="Varghese N."/>
            <person name="Submissions Spin"/>
        </authorList>
    </citation>
    <scope>NUCLEOTIDE SEQUENCE [LARGE SCALE GENOMIC DNA]</scope>
    <source>
        <strain evidence="2">DSM 45431</strain>
    </source>
</reference>
<protein>
    <submittedName>
        <fullName evidence="1">Uncharacterized protein</fullName>
    </submittedName>
</protein>
<keyword evidence="2" id="KW-1185">Reference proteome</keyword>